<proteinExistence type="predicted"/>
<feature type="compositionally biased region" description="Acidic residues" evidence="3">
    <location>
        <begin position="12"/>
        <end position="21"/>
    </location>
</feature>
<dbReference type="GO" id="GO:0006289">
    <property type="term" value="P:nucleotide-excision repair"/>
    <property type="evidence" value="ECO:0007669"/>
    <property type="project" value="TreeGrafter"/>
</dbReference>
<dbReference type="PANTHER" id="PTHR47957:SF4">
    <property type="entry name" value="ATP-DEPENDENT HELICASE"/>
    <property type="match status" value="1"/>
</dbReference>
<dbReference type="PROSITE" id="PS51192">
    <property type="entry name" value="HELICASE_ATP_BIND_1"/>
    <property type="match status" value="1"/>
</dbReference>
<dbReference type="InterPro" id="IPR001650">
    <property type="entry name" value="Helicase_C-like"/>
</dbReference>
<feature type="region of interest" description="Disordered" evidence="3">
    <location>
        <begin position="1095"/>
        <end position="1128"/>
    </location>
</feature>
<feature type="compositionally biased region" description="Polar residues" evidence="3">
    <location>
        <begin position="124"/>
        <end position="140"/>
    </location>
</feature>
<evidence type="ECO:0000256" key="3">
    <source>
        <dbReference type="SAM" id="MobiDB-lite"/>
    </source>
</evidence>
<feature type="compositionally biased region" description="Basic and acidic residues" evidence="3">
    <location>
        <begin position="106"/>
        <end position="123"/>
    </location>
</feature>
<dbReference type="EMBL" id="CM026423">
    <property type="protein sequence ID" value="KAG0583117.1"/>
    <property type="molecule type" value="Genomic_DNA"/>
</dbReference>
<dbReference type="InterPro" id="IPR027417">
    <property type="entry name" value="P-loop_NTPase"/>
</dbReference>
<keyword evidence="1" id="KW-0547">Nucleotide-binding</keyword>
<evidence type="ECO:0000313" key="7">
    <source>
        <dbReference type="Proteomes" id="UP000822688"/>
    </source>
</evidence>
<accession>A0A8T0IJW4</accession>
<dbReference type="CDD" id="cd17923">
    <property type="entry name" value="DEXHc_Hrq1-like"/>
    <property type="match status" value="1"/>
</dbReference>
<dbReference type="PANTHER" id="PTHR47957">
    <property type="entry name" value="ATP-DEPENDENT HELICASE HRQ1"/>
    <property type="match status" value="1"/>
</dbReference>
<dbReference type="Gene3D" id="3.40.50.300">
    <property type="entry name" value="P-loop containing nucleotide triphosphate hydrolases"/>
    <property type="match status" value="2"/>
</dbReference>
<evidence type="ECO:0000256" key="2">
    <source>
        <dbReference type="ARBA" id="ARBA00022840"/>
    </source>
</evidence>
<dbReference type="GO" id="GO:0043138">
    <property type="term" value="F:3'-5' DNA helicase activity"/>
    <property type="evidence" value="ECO:0007669"/>
    <property type="project" value="TreeGrafter"/>
</dbReference>
<evidence type="ECO:0000259" key="5">
    <source>
        <dbReference type="PROSITE" id="PS51194"/>
    </source>
</evidence>
<dbReference type="CDD" id="cd18797">
    <property type="entry name" value="SF2_C_Hrq"/>
    <property type="match status" value="1"/>
</dbReference>
<reference evidence="6" key="1">
    <citation type="submission" date="2020-06" db="EMBL/GenBank/DDBJ databases">
        <title>WGS assembly of Ceratodon purpureus strain R40.</title>
        <authorList>
            <person name="Carey S.B."/>
            <person name="Jenkins J."/>
            <person name="Shu S."/>
            <person name="Lovell J.T."/>
            <person name="Sreedasyam A."/>
            <person name="Maumus F."/>
            <person name="Tiley G.P."/>
            <person name="Fernandez-Pozo N."/>
            <person name="Barry K."/>
            <person name="Chen C."/>
            <person name="Wang M."/>
            <person name="Lipzen A."/>
            <person name="Daum C."/>
            <person name="Saski C.A."/>
            <person name="Payton A.C."/>
            <person name="Mcbreen J.C."/>
            <person name="Conrad R.E."/>
            <person name="Kollar L.M."/>
            <person name="Olsson S."/>
            <person name="Huttunen S."/>
            <person name="Landis J.B."/>
            <person name="Wickett N.J."/>
            <person name="Johnson M.G."/>
            <person name="Rensing S.A."/>
            <person name="Grimwood J."/>
            <person name="Schmutz J."/>
            <person name="Mcdaniel S.F."/>
        </authorList>
    </citation>
    <scope>NUCLEOTIDE SEQUENCE</scope>
    <source>
        <strain evidence="6">R40</strain>
    </source>
</reference>
<evidence type="ECO:0000259" key="4">
    <source>
        <dbReference type="PROSITE" id="PS51192"/>
    </source>
</evidence>
<gene>
    <name evidence="6" type="ORF">KC19_3G110600</name>
</gene>
<name>A0A8T0IJW4_CERPU</name>
<dbReference type="Pfam" id="PF00270">
    <property type="entry name" value="DEAD"/>
    <property type="match status" value="1"/>
</dbReference>
<dbReference type="SMART" id="SM00487">
    <property type="entry name" value="DEXDc"/>
    <property type="match status" value="1"/>
</dbReference>
<feature type="domain" description="Helicase ATP-binding" evidence="4">
    <location>
        <begin position="376"/>
        <end position="556"/>
    </location>
</feature>
<dbReference type="GO" id="GO:0005524">
    <property type="term" value="F:ATP binding"/>
    <property type="evidence" value="ECO:0007669"/>
    <property type="project" value="UniProtKB-KW"/>
</dbReference>
<sequence>MSKAGAGAVVDVSDDDDDDFEPLPLNLSQVRPGQRKIVKTNRVPSKTPPVVKKSPYFSGSQSAPSKSLKLQRPSSSQKRANENFASGCVLAQCDDVKSTPIGSARSGKDKHVLSSKLDGEADARTTQSGKAAPYSQVTPSLDVSTGKLDVAGSSPANPVWIGKRLQGDDSAIASLTARFNAEESTSAQTKTDETPNSAADQRSPLRSDAIEGAVRVLGEPKNGPRKRRLCKLVDRIPDDSGAACTPQVAVKSEDSGKKRTRKAVVRDVKNSTDTTKGKGAMLGHDDICKEEVWEEDFAAFATRNSSELLAAMQLKFTAALSALDEVASKGQILHVEKIPSRPAAYTDQDFKLPKKLQKALQGRGVEKFYTHQAEAMDAVFNGSSIVAATPTASGKSMTYIIPVLDSLMKVPKSRALFIFPVKALARDQLKILSDLVAEVKKGSHCYCYDGDTNMDQKSHIRKTGKIILTNPDMLHHGILPHHKLWEQFFSNLKFVVIDEAHTYRGIFGSHVGCILRRLLRIARHYGSEPMFICCSATIANPKEHVKRLTTIDMDVIHGSGAPAGEKHVLCWLPPETKNGERRSVYKEAVKIVVALMKADLQILVFVEARKSSEIVCKLVRQKLAKQRRIDLVEKVDSYRAGYTQEERIVLEKRLQDGQLRALVTTRALELGIDVGNLDATVHVGLPDTMCSLWQQAGRAGRRQGASLAVILGRERALDVFYMKNPKKLFSRDVEQAVCNPTNPYVLRLQLPCAANELPLNGDDVEYFGEDYTKTRDELVSEGILQYRSGPKGDSTFGYRYDDNPGSEISIRGISANRFQLFTGNNELVEELDEKMALRMLYDGAIYPHARDTYRIKRLDIKNRQAYGELYEPHHMTEVNVKIKVRILEEMASRVTLGTRLHLGKLEVVEHVMGYSEYDLTKNKLVETVNLKYPPSVFNTVGLWWDFPAEVMQKLKHMAYEALLVLKRVTLPHLASMTMSDANDMLGLETLAHEQTEQPQIFLYDAFAGGIGIAEQAFKAVEHAWRQALYVLQTCDCKYGCPACTLSASETVNSEANSSKHAAILLIECLLSTRLTASNPTPRDHANAAPRVSNVQAQNPNFDGKPHVQAVDQRSQATMPDPSSNVGPYMSALKGSGILKWQN</sequence>
<dbReference type="InterPro" id="IPR011545">
    <property type="entry name" value="DEAD/DEAH_box_helicase_dom"/>
</dbReference>
<feature type="compositionally biased region" description="Polar residues" evidence="3">
    <location>
        <begin position="182"/>
        <end position="200"/>
    </location>
</feature>
<dbReference type="GO" id="GO:0003676">
    <property type="term" value="F:nucleic acid binding"/>
    <property type="evidence" value="ECO:0007669"/>
    <property type="project" value="InterPro"/>
</dbReference>
<dbReference type="SMART" id="SM00490">
    <property type="entry name" value="HELICc"/>
    <property type="match status" value="1"/>
</dbReference>
<evidence type="ECO:0000256" key="1">
    <source>
        <dbReference type="ARBA" id="ARBA00022741"/>
    </source>
</evidence>
<feature type="region of interest" description="Disordered" evidence="3">
    <location>
        <begin position="182"/>
        <end position="208"/>
    </location>
</feature>
<comment type="caution">
    <text evidence="6">The sequence shown here is derived from an EMBL/GenBank/DDBJ whole genome shotgun (WGS) entry which is preliminary data.</text>
</comment>
<feature type="region of interest" description="Disordered" evidence="3">
    <location>
        <begin position="242"/>
        <end position="277"/>
    </location>
</feature>
<dbReference type="GO" id="GO:0005634">
    <property type="term" value="C:nucleus"/>
    <property type="evidence" value="ECO:0007669"/>
    <property type="project" value="TreeGrafter"/>
</dbReference>
<feature type="region of interest" description="Disordered" evidence="3">
    <location>
        <begin position="1"/>
        <end position="79"/>
    </location>
</feature>
<dbReference type="PROSITE" id="PS51194">
    <property type="entry name" value="HELICASE_CTER"/>
    <property type="match status" value="1"/>
</dbReference>
<dbReference type="InterPro" id="IPR014001">
    <property type="entry name" value="Helicase_ATP-bd"/>
</dbReference>
<dbReference type="SUPFAM" id="SSF52540">
    <property type="entry name" value="P-loop containing nucleoside triphosphate hydrolases"/>
    <property type="match status" value="2"/>
</dbReference>
<feature type="compositionally biased region" description="Polar residues" evidence="3">
    <location>
        <begin position="1111"/>
        <end position="1125"/>
    </location>
</feature>
<protein>
    <submittedName>
        <fullName evidence="6">Uncharacterized protein</fullName>
    </submittedName>
</protein>
<organism evidence="6 7">
    <name type="scientific">Ceratodon purpureus</name>
    <name type="common">Fire moss</name>
    <name type="synonym">Dicranum purpureum</name>
    <dbReference type="NCBI Taxonomy" id="3225"/>
    <lineage>
        <taxon>Eukaryota</taxon>
        <taxon>Viridiplantae</taxon>
        <taxon>Streptophyta</taxon>
        <taxon>Embryophyta</taxon>
        <taxon>Bryophyta</taxon>
        <taxon>Bryophytina</taxon>
        <taxon>Bryopsida</taxon>
        <taxon>Dicranidae</taxon>
        <taxon>Pseudoditrichales</taxon>
        <taxon>Ditrichaceae</taxon>
        <taxon>Ceratodon</taxon>
    </lineage>
</organism>
<dbReference type="AlphaFoldDB" id="A0A8T0IJW4"/>
<dbReference type="Proteomes" id="UP000822688">
    <property type="component" value="Chromosome 3"/>
</dbReference>
<feature type="domain" description="Helicase C-terminal" evidence="5">
    <location>
        <begin position="590"/>
        <end position="744"/>
    </location>
</feature>
<keyword evidence="7" id="KW-1185">Reference proteome</keyword>
<dbReference type="InterPro" id="IPR055227">
    <property type="entry name" value="HRQ1_WHD"/>
</dbReference>
<keyword evidence="2" id="KW-0067">ATP-binding</keyword>
<dbReference type="GO" id="GO:0036297">
    <property type="term" value="P:interstrand cross-link repair"/>
    <property type="evidence" value="ECO:0007669"/>
    <property type="project" value="TreeGrafter"/>
</dbReference>
<dbReference type="Pfam" id="PF22982">
    <property type="entry name" value="WHD_HRQ1"/>
    <property type="match status" value="1"/>
</dbReference>
<feature type="compositionally biased region" description="Low complexity" evidence="3">
    <location>
        <begin position="43"/>
        <end position="55"/>
    </location>
</feature>
<dbReference type="Pfam" id="PF00271">
    <property type="entry name" value="Helicase_C"/>
    <property type="match status" value="1"/>
</dbReference>
<dbReference type="Pfam" id="PF09369">
    <property type="entry name" value="MZB"/>
    <property type="match status" value="1"/>
</dbReference>
<feature type="region of interest" description="Disordered" evidence="3">
    <location>
        <begin position="99"/>
        <end position="140"/>
    </location>
</feature>
<evidence type="ECO:0000313" key="6">
    <source>
        <dbReference type="EMBL" id="KAG0583117.1"/>
    </source>
</evidence>
<dbReference type="InterPro" id="IPR018973">
    <property type="entry name" value="MZB"/>
</dbReference>